<evidence type="ECO:0000313" key="4">
    <source>
        <dbReference type="EMBL" id="PNS13491.1"/>
    </source>
</evidence>
<dbReference type="InterPro" id="IPR042099">
    <property type="entry name" value="ANL_N_sf"/>
</dbReference>
<dbReference type="InterPro" id="IPR000873">
    <property type="entry name" value="AMP-dep_synth/lig_dom"/>
</dbReference>
<dbReference type="OrthoDB" id="580775at2"/>
<dbReference type="PANTHER" id="PTHR43845">
    <property type="entry name" value="BLR5969 PROTEIN"/>
    <property type="match status" value="1"/>
</dbReference>
<evidence type="ECO:0000256" key="1">
    <source>
        <dbReference type="SAM" id="MobiDB-lite"/>
    </source>
</evidence>
<dbReference type="Pfam" id="PF14535">
    <property type="entry name" value="AMP-binding_C_2"/>
    <property type="match status" value="1"/>
</dbReference>
<dbReference type="AlphaFoldDB" id="A0A2K1QEP5"/>
<dbReference type="Pfam" id="PF00501">
    <property type="entry name" value="AMP-binding"/>
    <property type="match status" value="1"/>
</dbReference>
<evidence type="ECO:0000259" key="2">
    <source>
        <dbReference type="Pfam" id="PF00501"/>
    </source>
</evidence>
<dbReference type="InterPro" id="IPR028154">
    <property type="entry name" value="AMP-dep_Lig_C"/>
</dbReference>
<feature type="domain" description="AMP-dependent synthetase/ligase" evidence="2">
    <location>
        <begin position="90"/>
        <end position="288"/>
    </location>
</feature>
<dbReference type="Proteomes" id="UP000236345">
    <property type="component" value="Unassembled WGS sequence"/>
</dbReference>
<gene>
    <name evidence="4" type="ORF">COO59_01380</name>
</gene>
<dbReference type="InterPro" id="IPR045851">
    <property type="entry name" value="AMP-bd_C_sf"/>
</dbReference>
<dbReference type="Gene3D" id="3.40.50.12780">
    <property type="entry name" value="N-terminal domain of ligase-like"/>
    <property type="match status" value="1"/>
</dbReference>
<evidence type="ECO:0000313" key="5">
    <source>
        <dbReference type="Proteomes" id="UP000236345"/>
    </source>
</evidence>
<keyword evidence="5" id="KW-1185">Reference proteome</keyword>
<name>A0A2K1QEP5_9GAMM</name>
<dbReference type="PANTHER" id="PTHR43845:SF1">
    <property type="entry name" value="BLR5969 PROTEIN"/>
    <property type="match status" value="1"/>
</dbReference>
<evidence type="ECO:0000259" key="3">
    <source>
        <dbReference type="Pfam" id="PF14535"/>
    </source>
</evidence>
<dbReference type="EMBL" id="NWUO01000001">
    <property type="protein sequence ID" value="PNS13491.1"/>
    <property type="molecule type" value="Genomic_DNA"/>
</dbReference>
<proteinExistence type="predicted"/>
<protein>
    <submittedName>
        <fullName evidence="4">AMP-dependent synthetase</fullName>
    </submittedName>
</protein>
<feature type="domain" description="AMP-dependent ligase C-terminal" evidence="3">
    <location>
        <begin position="339"/>
        <end position="434"/>
    </location>
</feature>
<sequence length="442" mass="48390">MTKPTVNHDFASGFSRPKDADTPSSLEQLVNIARRCSPWYAQHFRHLAMTGWKITDLPIINPDKYWEGGCGLKNWPVLTGPVSDGIVFKTGGTTGAGKLSVYTLNEWRNFVTSFGRSLASQLQPGARVANLFFAGDLYASFLFIHGALSHMEKPVCEYPFTGSVATQALTEQIAMHGITVLAGVPATLLRYASELAEQNLQLPAISTILYGSESLFAEQLRQLATVFPNARVASIGCASVDAGLIGASTPDCLPGEHRVFEPETIIEIVDEVTGEPVDEVDYTGRLVVTNLTRTLMPLIRYPTGDAAAWREPPGSPNRKFVLQGRSSLGHRLRVGYASLFPDEIDTLIGEKVGNCHWQIVIEHSNSCDHLTLRIAFAGNQALADSVLMTLAEKDHAIEELMAAGQLRLQVEWCGQAELILNSRTGKLQRVIDKRDYRIQVGA</sequence>
<reference evidence="5" key="1">
    <citation type="submission" date="2017-09" db="EMBL/GenBank/DDBJ databases">
        <authorList>
            <person name="Palmer M."/>
            <person name="Steenkamp E.T."/>
            <person name="Coetzee M.P."/>
            <person name="Avontuur J.R."/>
            <person name="Van Zyl E."/>
            <person name="Chan W.-Y."/>
            <person name="Blom J."/>
            <person name="Venter S.N."/>
        </authorList>
    </citation>
    <scope>NUCLEOTIDE SEQUENCE [LARGE SCALE GENOMIC DNA]</scope>
    <source>
        <strain evidence="5">QC88-366</strain>
    </source>
</reference>
<dbReference type="Gene3D" id="3.30.300.30">
    <property type="match status" value="1"/>
</dbReference>
<comment type="caution">
    <text evidence="4">The sequence shown here is derived from an EMBL/GenBank/DDBJ whole genome shotgun (WGS) entry which is preliminary data.</text>
</comment>
<accession>A0A2K1QEP5</accession>
<feature type="region of interest" description="Disordered" evidence="1">
    <location>
        <begin position="1"/>
        <end position="22"/>
    </location>
</feature>
<dbReference type="RefSeq" id="WP_103058041.1">
    <property type="nucleotide sequence ID" value="NZ_BSOF01000028.1"/>
</dbReference>
<organism evidence="4 5">
    <name type="scientific">Mixta theicola</name>
    <dbReference type="NCBI Taxonomy" id="1458355"/>
    <lineage>
        <taxon>Bacteria</taxon>
        <taxon>Pseudomonadati</taxon>
        <taxon>Pseudomonadota</taxon>
        <taxon>Gammaproteobacteria</taxon>
        <taxon>Enterobacterales</taxon>
        <taxon>Erwiniaceae</taxon>
        <taxon>Mixta</taxon>
    </lineage>
</organism>
<dbReference type="SUPFAM" id="SSF56801">
    <property type="entry name" value="Acetyl-CoA synthetase-like"/>
    <property type="match status" value="1"/>
</dbReference>